<proteinExistence type="predicted"/>
<organism evidence="2 3">
    <name type="scientific">Ichthyenterobacterium magnum</name>
    <dbReference type="NCBI Taxonomy" id="1230530"/>
    <lineage>
        <taxon>Bacteria</taxon>
        <taxon>Pseudomonadati</taxon>
        <taxon>Bacteroidota</taxon>
        <taxon>Flavobacteriia</taxon>
        <taxon>Flavobacteriales</taxon>
        <taxon>Flavobacteriaceae</taxon>
        <taxon>Ichthyenterobacterium</taxon>
    </lineage>
</organism>
<keyword evidence="1" id="KW-0812">Transmembrane</keyword>
<protein>
    <submittedName>
        <fullName evidence="2">Uncharacterized protein</fullName>
    </submittedName>
</protein>
<evidence type="ECO:0000256" key="1">
    <source>
        <dbReference type="SAM" id="Phobius"/>
    </source>
</evidence>
<gene>
    <name evidence="2" type="ORF">BXY80_2699</name>
</gene>
<name>A0A420DF84_9FLAO</name>
<keyword evidence="1" id="KW-0472">Membrane</keyword>
<sequence>MKKSKLKNSNNEALIIVITIISILMLYYLITEIIMSMTSELFDHMKTFLA</sequence>
<dbReference type="AlphaFoldDB" id="A0A420DF84"/>
<dbReference type="RefSeq" id="WP_162843319.1">
    <property type="nucleotide sequence ID" value="NZ_RAQJ01000007.1"/>
</dbReference>
<keyword evidence="3" id="KW-1185">Reference proteome</keyword>
<feature type="transmembrane region" description="Helical" evidence="1">
    <location>
        <begin position="12"/>
        <end position="30"/>
    </location>
</feature>
<dbReference type="EMBL" id="RAQJ01000007">
    <property type="protein sequence ID" value="RKE90856.1"/>
    <property type="molecule type" value="Genomic_DNA"/>
</dbReference>
<keyword evidence="1" id="KW-1133">Transmembrane helix</keyword>
<evidence type="ECO:0000313" key="2">
    <source>
        <dbReference type="EMBL" id="RKE90856.1"/>
    </source>
</evidence>
<evidence type="ECO:0000313" key="3">
    <source>
        <dbReference type="Proteomes" id="UP000284892"/>
    </source>
</evidence>
<accession>A0A420DF84</accession>
<comment type="caution">
    <text evidence="2">The sequence shown here is derived from an EMBL/GenBank/DDBJ whole genome shotgun (WGS) entry which is preliminary data.</text>
</comment>
<dbReference type="Proteomes" id="UP000284892">
    <property type="component" value="Unassembled WGS sequence"/>
</dbReference>
<reference evidence="2 3" key="1">
    <citation type="submission" date="2018-09" db="EMBL/GenBank/DDBJ databases">
        <title>Genomic Encyclopedia of Archaeal and Bacterial Type Strains, Phase II (KMG-II): from individual species to whole genera.</title>
        <authorList>
            <person name="Goeker M."/>
        </authorList>
    </citation>
    <scope>NUCLEOTIDE SEQUENCE [LARGE SCALE GENOMIC DNA]</scope>
    <source>
        <strain evidence="2 3">DSM 26283</strain>
    </source>
</reference>